<dbReference type="SMART" id="SM00389">
    <property type="entry name" value="HOX"/>
    <property type="match status" value="1"/>
</dbReference>
<dbReference type="OrthoDB" id="1867783at2759"/>
<reference evidence="9" key="1">
    <citation type="submission" date="2021-03" db="EMBL/GenBank/DDBJ databases">
        <title>Chromosome level genome of the anhydrobiotic midge Polypedilum vanderplanki.</title>
        <authorList>
            <person name="Yoshida Y."/>
            <person name="Kikawada T."/>
            <person name="Gusev O."/>
        </authorList>
    </citation>
    <scope>NUCLEOTIDE SEQUENCE</scope>
    <source>
        <strain evidence="9">NIAS01</strain>
        <tissue evidence="9">Whole body or cell culture</tissue>
    </source>
</reference>
<sequence length="181" mass="21347">MASANKSTTDFSINHILNHAGERYKKCKISANYEMITSSSDEDLSETSSERSVYFENQKFIEIPNFNWLNYTRYNMPRLPRPQKGPLKRTSRLPRIPFTTHQLSELEKAYKTATYLSTEDANFLAKRLELTSVRVKIWFQNRRARDRRDRRENKDNNDSLTKILNNSNETDEDKEDEVIIS</sequence>
<dbReference type="InterPro" id="IPR009057">
    <property type="entry name" value="Homeodomain-like_sf"/>
</dbReference>
<keyword evidence="4 5" id="KW-0539">Nucleus</keyword>
<dbReference type="PANTHER" id="PTHR24333:SF5">
    <property type="entry name" value="VENT HOMEOBOX"/>
    <property type="match status" value="1"/>
</dbReference>
<evidence type="ECO:0000256" key="6">
    <source>
        <dbReference type="RuleBase" id="RU000682"/>
    </source>
</evidence>
<keyword evidence="10" id="KW-1185">Reference proteome</keyword>
<dbReference type="CDD" id="cd00086">
    <property type="entry name" value="homeodomain"/>
    <property type="match status" value="1"/>
</dbReference>
<feature type="compositionally biased region" description="Acidic residues" evidence="7">
    <location>
        <begin position="169"/>
        <end position="181"/>
    </location>
</feature>
<gene>
    <name evidence="9" type="ORF">PVAND_004016</name>
</gene>
<dbReference type="InterPro" id="IPR001356">
    <property type="entry name" value="HD"/>
</dbReference>
<dbReference type="GO" id="GO:0005634">
    <property type="term" value="C:nucleus"/>
    <property type="evidence" value="ECO:0007669"/>
    <property type="project" value="UniProtKB-SubCell"/>
</dbReference>
<evidence type="ECO:0000256" key="2">
    <source>
        <dbReference type="ARBA" id="ARBA00023125"/>
    </source>
</evidence>
<organism evidence="9 10">
    <name type="scientific">Polypedilum vanderplanki</name>
    <name type="common">Sleeping chironomid midge</name>
    <dbReference type="NCBI Taxonomy" id="319348"/>
    <lineage>
        <taxon>Eukaryota</taxon>
        <taxon>Metazoa</taxon>
        <taxon>Ecdysozoa</taxon>
        <taxon>Arthropoda</taxon>
        <taxon>Hexapoda</taxon>
        <taxon>Insecta</taxon>
        <taxon>Pterygota</taxon>
        <taxon>Neoptera</taxon>
        <taxon>Endopterygota</taxon>
        <taxon>Diptera</taxon>
        <taxon>Nematocera</taxon>
        <taxon>Chironomoidea</taxon>
        <taxon>Chironomidae</taxon>
        <taxon>Chironominae</taxon>
        <taxon>Polypedilum</taxon>
        <taxon>Polypedilum</taxon>
    </lineage>
</organism>
<evidence type="ECO:0000256" key="3">
    <source>
        <dbReference type="ARBA" id="ARBA00023155"/>
    </source>
</evidence>
<dbReference type="Gene3D" id="1.10.10.60">
    <property type="entry name" value="Homeodomain-like"/>
    <property type="match status" value="1"/>
</dbReference>
<feature type="domain" description="Homeobox" evidence="8">
    <location>
        <begin position="89"/>
        <end position="149"/>
    </location>
</feature>
<evidence type="ECO:0000256" key="5">
    <source>
        <dbReference type="PROSITE-ProRule" id="PRU00108"/>
    </source>
</evidence>
<feature type="region of interest" description="Disordered" evidence="7">
    <location>
        <begin position="145"/>
        <end position="181"/>
    </location>
</feature>
<comment type="subcellular location">
    <subcellularLocation>
        <location evidence="1 5 6">Nucleus</location>
    </subcellularLocation>
</comment>
<feature type="DNA-binding region" description="Homeobox" evidence="5">
    <location>
        <begin position="91"/>
        <end position="150"/>
    </location>
</feature>
<dbReference type="Pfam" id="PF00046">
    <property type="entry name" value="Homeodomain"/>
    <property type="match status" value="1"/>
</dbReference>
<dbReference type="PROSITE" id="PS50071">
    <property type="entry name" value="HOMEOBOX_2"/>
    <property type="match status" value="1"/>
</dbReference>
<dbReference type="GO" id="GO:0003677">
    <property type="term" value="F:DNA binding"/>
    <property type="evidence" value="ECO:0007669"/>
    <property type="project" value="UniProtKB-UniRule"/>
</dbReference>
<feature type="compositionally biased region" description="Polar residues" evidence="7">
    <location>
        <begin position="159"/>
        <end position="168"/>
    </location>
</feature>
<evidence type="ECO:0000313" key="10">
    <source>
        <dbReference type="Proteomes" id="UP001107558"/>
    </source>
</evidence>
<feature type="compositionally biased region" description="Basic and acidic residues" evidence="7">
    <location>
        <begin position="146"/>
        <end position="157"/>
    </location>
</feature>
<evidence type="ECO:0000313" key="9">
    <source>
        <dbReference type="EMBL" id="KAG5674025.1"/>
    </source>
</evidence>
<proteinExistence type="predicted"/>
<keyword evidence="2 5" id="KW-0238">DNA-binding</keyword>
<dbReference type="GO" id="GO:0000981">
    <property type="term" value="F:DNA-binding transcription factor activity, RNA polymerase II-specific"/>
    <property type="evidence" value="ECO:0007669"/>
    <property type="project" value="InterPro"/>
</dbReference>
<evidence type="ECO:0000256" key="7">
    <source>
        <dbReference type="SAM" id="MobiDB-lite"/>
    </source>
</evidence>
<evidence type="ECO:0000259" key="8">
    <source>
        <dbReference type="PROSITE" id="PS50071"/>
    </source>
</evidence>
<evidence type="ECO:0000256" key="1">
    <source>
        <dbReference type="ARBA" id="ARBA00004123"/>
    </source>
</evidence>
<protein>
    <recommendedName>
        <fullName evidence="8">Homeobox domain-containing protein</fullName>
    </recommendedName>
</protein>
<dbReference type="InterPro" id="IPR017970">
    <property type="entry name" value="Homeobox_CS"/>
</dbReference>
<dbReference type="PANTHER" id="PTHR24333">
    <property type="entry name" value="HOMEO BOX HB9 LIKE A-RELATED"/>
    <property type="match status" value="1"/>
</dbReference>
<keyword evidence="3 5" id="KW-0371">Homeobox</keyword>
<dbReference type="Proteomes" id="UP001107558">
    <property type="component" value="Chromosome 3"/>
</dbReference>
<dbReference type="AlphaFoldDB" id="A0A9J6BVS6"/>
<dbReference type="InterPro" id="IPR050848">
    <property type="entry name" value="Homeobox_TF"/>
</dbReference>
<dbReference type="EMBL" id="JADBJN010000003">
    <property type="protein sequence ID" value="KAG5674025.1"/>
    <property type="molecule type" value="Genomic_DNA"/>
</dbReference>
<dbReference type="PROSITE" id="PS00027">
    <property type="entry name" value="HOMEOBOX_1"/>
    <property type="match status" value="1"/>
</dbReference>
<name>A0A9J6BVS6_POLVA</name>
<dbReference type="SUPFAM" id="SSF46689">
    <property type="entry name" value="Homeodomain-like"/>
    <property type="match status" value="1"/>
</dbReference>
<accession>A0A9J6BVS6</accession>
<evidence type="ECO:0000256" key="4">
    <source>
        <dbReference type="ARBA" id="ARBA00023242"/>
    </source>
</evidence>
<comment type="caution">
    <text evidence="9">The sequence shown here is derived from an EMBL/GenBank/DDBJ whole genome shotgun (WGS) entry which is preliminary data.</text>
</comment>